<dbReference type="Proteomes" id="UP000190121">
    <property type="component" value="Unassembled WGS sequence"/>
</dbReference>
<dbReference type="EMBL" id="FUXE01000007">
    <property type="protein sequence ID" value="SJZ67537.1"/>
    <property type="molecule type" value="Genomic_DNA"/>
</dbReference>
<proteinExistence type="predicted"/>
<evidence type="ECO:0000313" key="3">
    <source>
        <dbReference type="Proteomes" id="UP000190121"/>
    </source>
</evidence>
<dbReference type="AlphaFoldDB" id="A0A1T4MKZ9"/>
<gene>
    <name evidence="2" type="ORF">SAMN02745171_00810</name>
</gene>
<dbReference type="STRING" id="29524.SAMN02745171_00810"/>
<dbReference type="OrthoDB" id="1011748at2"/>
<organism evidence="2 3">
    <name type="scientific">Porphyromonas circumdentaria</name>
    <dbReference type="NCBI Taxonomy" id="29524"/>
    <lineage>
        <taxon>Bacteria</taxon>
        <taxon>Pseudomonadati</taxon>
        <taxon>Bacteroidota</taxon>
        <taxon>Bacteroidia</taxon>
        <taxon>Bacteroidales</taxon>
        <taxon>Porphyromonadaceae</taxon>
        <taxon>Porphyromonas</taxon>
    </lineage>
</organism>
<keyword evidence="3" id="KW-1185">Reference proteome</keyword>
<accession>A0A1T4MKZ9</accession>
<feature type="domain" description="Outer membrane protein beta-barrel" evidence="1">
    <location>
        <begin position="12"/>
        <end position="108"/>
    </location>
</feature>
<sequence>MKGFKSSVLGTTTVRLSSRIHYLEVPINVGYRIDLGNKFNVSVEVGPYVAFGLFGSATRKVGSVKTSNSLFQEDGTISRFDMGVGASVALDYDRYYATFGYERGLLNMSTESSAVTLNNLNYIMGIGFRF</sequence>
<evidence type="ECO:0000259" key="1">
    <source>
        <dbReference type="Pfam" id="PF13568"/>
    </source>
</evidence>
<name>A0A1T4MKZ9_9PORP</name>
<evidence type="ECO:0000313" key="2">
    <source>
        <dbReference type="EMBL" id="SJZ67537.1"/>
    </source>
</evidence>
<dbReference type="InterPro" id="IPR025665">
    <property type="entry name" value="Beta-barrel_OMP_2"/>
</dbReference>
<dbReference type="Pfam" id="PF13568">
    <property type="entry name" value="OMP_b-brl_2"/>
    <property type="match status" value="1"/>
</dbReference>
<dbReference type="RefSeq" id="WP_159442689.1">
    <property type="nucleotide sequence ID" value="NZ_FUXE01000007.1"/>
</dbReference>
<protein>
    <submittedName>
        <fullName evidence="2">Outer membrane protein beta-barrel domain-containing protein</fullName>
    </submittedName>
</protein>
<reference evidence="3" key="1">
    <citation type="submission" date="2017-02" db="EMBL/GenBank/DDBJ databases">
        <authorList>
            <person name="Varghese N."/>
            <person name="Submissions S."/>
        </authorList>
    </citation>
    <scope>NUCLEOTIDE SEQUENCE [LARGE SCALE GENOMIC DNA]</scope>
    <source>
        <strain evidence="3">ATCC 51356</strain>
    </source>
</reference>